<feature type="region of interest" description="Disordered" evidence="7">
    <location>
        <begin position="511"/>
        <end position="533"/>
    </location>
</feature>
<dbReference type="GO" id="GO:0015165">
    <property type="term" value="F:pyrimidine nucleotide-sugar transmembrane transporter activity"/>
    <property type="evidence" value="ECO:0007669"/>
    <property type="project" value="InterPro"/>
</dbReference>
<organism evidence="9 10">
    <name type="scientific">Rhipicephalus microplus</name>
    <name type="common">Cattle tick</name>
    <name type="synonym">Boophilus microplus</name>
    <dbReference type="NCBI Taxonomy" id="6941"/>
    <lineage>
        <taxon>Eukaryota</taxon>
        <taxon>Metazoa</taxon>
        <taxon>Ecdysozoa</taxon>
        <taxon>Arthropoda</taxon>
        <taxon>Chelicerata</taxon>
        <taxon>Arachnida</taxon>
        <taxon>Acari</taxon>
        <taxon>Parasitiformes</taxon>
        <taxon>Ixodida</taxon>
        <taxon>Ixodoidea</taxon>
        <taxon>Ixodidae</taxon>
        <taxon>Rhipicephalinae</taxon>
        <taxon>Rhipicephalus</taxon>
        <taxon>Boophilus</taxon>
    </lineage>
</organism>
<dbReference type="InterPro" id="IPR037185">
    <property type="entry name" value="EmrE-like"/>
</dbReference>
<feature type="compositionally biased region" description="Acidic residues" evidence="7">
    <location>
        <begin position="524"/>
        <end position="533"/>
    </location>
</feature>
<keyword evidence="10" id="KW-1185">Reference proteome</keyword>
<evidence type="ECO:0000256" key="8">
    <source>
        <dbReference type="SAM" id="Phobius"/>
    </source>
</evidence>
<keyword evidence="3" id="KW-0762">Sugar transport</keyword>
<gene>
    <name evidence="9" type="ORF">HPB51_020944</name>
</gene>
<feature type="transmembrane region" description="Helical" evidence="8">
    <location>
        <begin position="442"/>
        <end position="462"/>
    </location>
</feature>
<dbReference type="InterPro" id="IPR007271">
    <property type="entry name" value="Nuc_sug_transpt"/>
</dbReference>
<feature type="transmembrane region" description="Helical" evidence="8">
    <location>
        <begin position="468"/>
        <end position="486"/>
    </location>
</feature>
<reference evidence="9" key="2">
    <citation type="submission" date="2021-09" db="EMBL/GenBank/DDBJ databases">
        <authorList>
            <person name="Jia N."/>
            <person name="Wang J."/>
            <person name="Shi W."/>
            <person name="Du L."/>
            <person name="Sun Y."/>
            <person name="Zhan W."/>
            <person name="Jiang J."/>
            <person name="Wang Q."/>
            <person name="Zhang B."/>
            <person name="Ji P."/>
            <person name="Sakyi L.B."/>
            <person name="Cui X."/>
            <person name="Yuan T."/>
            <person name="Jiang B."/>
            <person name="Yang W."/>
            <person name="Lam T.T.-Y."/>
            <person name="Chang Q."/>
            <person name="Ding S."/>
            <person name="Wang X."/>
            <person name="Zhu J."/>
            <person name="Ruan X."/>
            <person name="Zhao L."/>
            <person name="Wei J."/>
            <person name="Que T."/>
            <person name="Du C."/>
            <person name="Cheng J."/>
            <person name="Dai P."/>
            <person name="Han X."/>
            <person name="Huang E."/>
            <person name="Gao Y."/>
            <person name="Liu J."/>
            <person name="Shao H."/>
            <person name="Ye R."/>
            <person name="Li L."/>
            <person name="Wei W."/>
            <person name="Wang X."/>
            <person name="Wang C."/>
            <person name="Huo Q."/>
            <person name="Li W."/>
            <person name="Guo W."/>
            <person name="Chen H."/>
            <person name="Chen S."/>
            <person name="Zhou L."/>
            <person name="Zhou L."/>
            <person name="Ni X."/>
            <person name="Tian J."/>
            <person name="Zhou Y."/>
            <person name="Sheng Y."/>
            <person name="Liu T."/>
            <person name="Pan Y."/>
            <person name="Xia L."/>
            <person name="Li J."/>
            <person name="Zhao F."/>
            <person name="Cao W."/>
        </authorList>
    </citation>
    <scope>NUCLEOTIDE SEQUENCE</scope>
    <source>
        <strain evidence="9">Rmic-2018</strain>
        <tissue evidence="9">Larvae</tissue>
    </source>
</reference>
<sequence length="533" mass="59165">MSMLKLNSVLITSRIPYQLPLISPSPSQFERFEAVHRKGLRLAMGVPQATSNKKISDETNQSLPYRFLASQALLAQQSRLGESSTRTALLRRLKARPGSHFHAALRTFRHLGLKSPHRGPIDPPWFFVDAACNFRVPQLPTKRTVLAEEAKFLVLDHLSTMYRGHLQIYTDGLSPQGETGSPKSSLERREQTPLPVVLVLFAASTFTDVSKMVCSYSLRYHNHGSYPMNQSLMVALTEALKCVLVTVMHVATSGSLRMRPSYKFLLPSVIYMLTNNIFFYALHYVTPAVWLVFVQCRIFLTLFVYKYPFGRHVTRAQWTAGALIAAAVVGSQADVLAGHAHSSSVVTALALALLCGTLSTMVAVYTEYYFKNDSRSIWEQQCQIYFGTAVISSIAPLFSAEALISADDLTGHVLHFLIATIAFSATNGLCVALVVTRLDNVVKYHVSATSSVLNTFASAALFPDQFRITPAYVVSLLVLMVAIYLYEKKSFVLPDFVFRWFDDGTRRDDQTLAPAAGDESGERADDDEKAPLV</sequence>
<keyword evidence="3" id="KW-0813">Transport</keyword>
<evidence type="ECO:0000256" key="6">
    <source>
        <dbReference type="ARBA" id="ARBA00023136"/>
    </source>
</evidence>
<comment type="subcellular location">
    <subcellularLocation>
        <location evidence="1">Membrane</location>
        <topology evidence="1">Multi-pass membrane protein</topology>
    </subcellularLocation>
</comment>
<dbReference type="SUPFAM" id="SSF103481">
    <property type="entry name" value="Multidrug resistance efflux transporter EmrE"/>
    <property type="match status" value="1"/>
</dbReference>
<evidence type="ECO:0000256" key="2">
    <source>
        <dbReference type="ARBA" id="ARBA00009976"/>
    </source>
</evidence>
<reference evidence="9" key="1">
    <citation type="journal article" date="2020" name="Cell">
        <title>Large-Scale Comparative Analyses of Tick Genomes Elucidate Their Genetic Diversity and Vector Capacities.</title>
        <authorList>
            <consortium name="Tick Genome and Microbiome Consortium (TIGMIC)"/>
            <person name="Jia N."/>
            <person name="Wang J."/>
            <person name="Shi W."/>
            <person name="Du L."/>
            <person name="Sun Y."/>
            <person name="Zhan W."/>
            <person name="Jiang J.F."/>
            <person name="Wang Q."/>
            <person name="Zhang B."/>
            <person name="Ji P."/>
            <person name="Bell-Sakyi L."/>
            <person name="Cui X.M."/>
            <person name="Yuan T.T."/>
            <person name="Jiang B.G."/>
            <person name="Yang W.F."/>
            <person name="Lam T.T."/>
            <person name="Chang Q.C."/>
            <person name="Ding S.J."/>
            <person name="Wang X.J."/>
            <person name="Zhu J.G."/>
            <person name="Ruan X.D."/>
            <person name="Zhao L."/>
            <person name="Wei J.T."/>
            <person name="Ye R.Z."/>
            <person name="Que T.C."/>
            <person name="Du C.H."/>
            <person name="Zhou Y.H."/>
            <person name="Cheng J.X."/>
            <person name="Dai P.F."/>
            <person name="Guo W.B."/>
            <person name="Han X.H."/>
            <person name="Huang E.J."/>
            <person name="Li L.F."/>
            <person name="Wei W."/>
            <person name="Gao Y.C."/>
            <person name="Liu J.Z."/>
            <person name="Shao H.Z."/>
            <person name="Wang X."/>
            <person name="Wang C.C."/>
            <person name="Yang T.C."/>
            <person name="Huo Q.B."/>
            <person name="Li W."/>
            <person name="Chen H.Y."/>
            <person name="Chen S.E."/>
            <person name="Zhou L.G."/>
            <person name="Ni X.B."/>
            <person name="Tian J.H."/>
            <person name="Sheng Y."/>
            <person name="Liu T."/>
            <person name="Pan Y.S."/>
            <person name="Xia L.Y."/>
            <person name="Li J."/>
            <person name="Zhao F."/>
            <person name="Cao W.C."/>
        </authorList>
    </citation>
    <scope>NUCLEOTIDE SEQUENCE</scope>
    <source>
        <strain evidence="9">Rmic-2018</strain>
    </source>
</reference>
<feature type="transmembrane region" description="Helical" evidence="8">
    <location>
        <begin position="317"/>
        <end position="333"/>
    </location>
</feature>
<dbReference type="Pfam" id="PF04142">
    <property type="entry name" value="Nuc_sug_transp"/>
    <property type="match status" value="1"/>
</dbReference>
<evidence type="ECO:0000313" key="10">
    <source>
        <dbReference type="Proteomes" id="UP000821866"/>
    </source>
</evidence>
<evidence type="ECO:0000256" key="5">
    <source>
        <dbReference type="ARBA" id="ARBA00022989"/>
    </source>
</evidence>
<keyword evidence="6 8" id="KW-0472">Membrane</keyword>
<dbReference type="Proteomes" id="UP000821866">
    <property type="component" value="Chromosome 3"/>
</dbReference>
<accession>A0A9J6EC19</accession>
<comment type="similarity">
    <text evidence="2">Belongs to the nucleotide-sugar transporter family. SLC35A subfamily.</text>
</comment>
<dbReference type="PANTHER" id="PTHR10231">
    <property type="entry name" value="NUCLEOTIDE-SUGAR TRANSMEMBRANE TRANSPORTER"/>
    <property type="match status" value="1"/>
</dbReference>
<evidence type="ECO:0000313" key="9">
    <source>
        <dbReference type="EMBL" id="KAH8031826.1"/>
    </source>
</evidence>
<dbReference type="EMBL" id="JABSTU010000005">
    <property type="protein sequence ID" value="KAH8031826.1"/>
    <property type="molecule type" value="Genomic_DNA"/>
</dbReference>
<name>A0A9J6EC19_RHIMP</name>
<comment type="caution">
    <text evidence="9">The sequence shown here is derived from an EMBL/GenBank/DDBJ whole genome shotgun (WGS) entry which is preliminary data.</text>
</comment>
<dbReference type="GO" id="GO:0000139">
    <property type="term" value="C:Golgi membrane"/>
    <property type="evidence" value="ECO:0007669"/>
    <property type="project" value="InterPro"/>
</dbReference>
<evidence type="ECO:0000256" key="4">
    <source>
        <dbReference type="ARBA" id="ARBA00022692"/>
    </source>
</evidence>
<evidence type="ECO:0000256" key="3">
    <source>
        <dbReference type="ARBA" id="ARBA00022597"/>
    </source>
</evidence>
<keyword evidence="4 8" id="KW-0812">Transmembrane</keyword>
<feature type="transmembrane region" description="Helical" evidence="8">
    <location>
        <begin position="382"/>
        <end position="400"/>
    </location>
</feature>
<evidence type="ECO:0000256" key="1">
    <source>
        <dbReference type="ARBA" id="ARBA00004141"/>
    </source>
</evidence>
<feature type="transmembrane region" description="Helical" evidence="8">
    <location>
        <begin position="345"/>
        <end position="370"/>
    </location>
</feature>
<dbReference type="AlphaFoldDB" id="A0A9J6EC19"/>
<keyword evidence="5 8" id="KW-1133">Transmembrane helix</keyword>
<dbReference type="VEuPathDB" id="VectorBase:LOC119164937"/>
<protein>
    <submittedName>
        <fullName evidence="9">Uncharacterized protein</fullName>
    </submittedName>
</protein>
<proteinExistence type="inferred from homology"/>
<feature type="transmembrane region" description="Helical" evidence="8">
    <location>
        <begin position="412"/>
        <end position="435"/>
    </location>
</feature>
<evidence type="ECO:0000256" key="7">
    <source>
        <dbReference type="SAM" id="MobiDB-lite"/>
    </source>
</evidence>